<evidence type="ECO:0000256" key="1">
    <source>
        <dbReference type="RuleBase" id="RU367043"/>
    </source>
</evidence>
<name>A0AAV8UVJ8_9RHOD</name>
<dbReference type="Proteomes" id="UP001157974">
    <property type="component" value="Unassembled WGS sequence"/>
</dbReference>
<protein>
    <recommendedName>
        <fullName evidence="1">Mitochondrial import inner membrane translocase subunit</fullName>
    </recommendedName>
</protein>
<dbReference type="InterPro" id="IPR004217">
    <property type="entry name" value="Tim10-like"/>
</dbReference>
<dbReference type="GO" id="GO:0015031">
    <property type="term" value="P:protein transport"/>
    <property type="evidence" value="ECO:0007669"/>
    <property type="project" value="UniProtKB-KW"/>
</dbReference>
<comment type="caution">
    <text evidence="4">The sequence shown here is derived from an EMBL/GenBank/DDBJ whole genome shotgun (WGS) entry which is preliminary data.</text>
</comment>
<dbReference type="GO" id="GO:0005743">
    <property type="term" value="C:mitochondrial inner membrane"/>
    <property type="evidence" value="ECO:0007669"/>
    <property type="project" value="UniProtKB-SubCell"/>
</dbReference>
<accession>A0AAV8UVJ8</accession>
<feature type="compositionally biased region" description="Gly residues" evidence="2">
    <location>
        <begin position="1"/>
        <end position="12"/>
    </location>
</feature>
<dbReference type="InterPro" id="IPR035427">
    <property type="entry name" value="Tim10-like_dom_sf"/>
</dbReference>
<comment type="subunit">
    <text evidence="1">Heterohexamer.</text>
</comment>
<evidence type="ECO:0000256" key="2">
    <source>
        <dbReference type="SAM" id="MobiDB-lite"/>
    </source>
</evidence>
<keyword evidence="1" id="KW-0999">Mitochondrion inner membrane</keyword>
<evidence type="ECO:0000313" key="5">
    <source>
        <dbReference type="Proteomes" id="UP001157974"/>
    </source>
</evidence>
<dbReference type="Gene3D" id="1.10.287.810">
    <property type="entry name" value="Mitochondrial import inner membrane translocase subunit tim13 like domains"/>
    <property type="match status" value="1"/>
</dbReference>
<sequence length="95" mass="10195">MSGFGDFSGGGHSMSSEDSAQLEMQAFIEAENQKAAIQAAISKLTETCWDKCVGKPGARLSGGEQECISNCAERFIDTSQFVMQRMAKLSVDGNH</sequence>
<dbReference type="Pfam" id="PF02953">
    <property type="entry name" value="zf-Tim10_DDP"/>
    <property type="match status" value="1"/>
</dbReference>
<comment type="similarity">
    <text evidence="1">Belongs to the small Tim family.</text>
</comment>
<keyword evidence="5" id="KW-1185">Reference proteome</keyword>
<keyword evidence="1" id="KW-0143">Chaperone</keyword>
<proteinExistence type="inferred from homology"/>
<comment type="domain">
    <text evidence="1">The twin CX3C motif contains 4 conserved Cys residues that form 2 disulfide bonds in the mitochondrial intermembrane space.</text>
</comment>
<keyword evidence="1" id="KW-0496">Mitochondrion</keyword>
<keyword evidence="1" id="KW-0653">Protein transport</keyword>
<keyword evidence="1" id="KW-0811">Translocation</keyword>
<gene>
    <name evidence="4" type="ORF">NDN08_003013</name>
</gene>
<keyword evidence="1" id="KW-0813">Transport</keyword>
<keyword evidence="1" id="KW-0472">Membrane</keyword>
<dbReference type="EMBL" id="JAMWBK010000003">
    <property type="protein sequence ID" value="KAJ8906520.1"/>
    <property type="molecule type" value="Genomic_DNA"/>
</dbReference>
<evidence type="ECO:0000259" key="3">
    <source>
        <dbReference type="Pfam" id="PF02953"/>
    </source>
</evidence>
<feature type="region of interest" description="Disordered" evidence="2">
    <location>
        <begin position="1"/>
        <end position="20"/>
    </location>
</feature>
<feature type="domain" description="Tim10-like" evidence="3">
    <location>
        <begin position="27"/>
        <end position="87"/>
    </location>
</feature>
<keyword evidence="1" id="KW-1015">Disulfide bond</keyword>
<dbReference type="AlphaFoldDB" id="A0AAV8UVJ8"/>
<reference evidence="4 5" key="1">
    <citation type="journal article" date="2023" name="Nat. Commun.">
        <title>Origin of minicircular mitochondrial genomes in red algae.</title>
        <authorList>
            <person name="Lee Y."/>
            <person name="Cho C.H."/>
            <person name="Lee Y.M."/>
            <person name="Park S.I."/>
            <person name="Yang J.H."/>
            <person name="West J.A."/>
            <person name="Bhattacharya D."/>
            <person name="Yoon H.S."/>
        </authorList>
    </citation>
    <scope>NUCLEOTIDE SEQUENCE [LARGE SCALE GENOMIC DNA]</scope>
    <source>
        <strain evidence="4 5">CCMP1338</strain>
        <tissue evidence="4">Whole cell</tissue>
    </source>
</reference>
<comment type="subcellular location">
    <subcellularLocation>
        <location evidence="1">Mitochondrion inner membrane</location>
        <topology evidence="1">Peripheral membrane protein</topology>
        <orientation evidence="1">Intermembrane side</orientation>
    </subcellularLocation>
</comment>
<comment type="function">
    <text evidence="1">Mitochondrial intermembrane chaperone that participates in the import and insertion of some multi-pass transmembrane proteins into the mitochondrial inner membrane. Also required for the transfer of beta-barrel precursors from the TOM complex to the sorting and assembly machinery (SAM complex) of the outer membrane. Acts as a chaperone-like protein that protects the hydrophobic precursors from aggregation and guide them through the mitochondrial intermembrane space.</text>
</comment>
<dbReference type="SUPFAM" id="SSF144122">
    <property type="entry name" value="Tim10-like"/>
    <property type="match status" value="1"/>
</dbReference>
<organism evidence="4 5">
    <name type="scientific">Rhodosorus marinus</name>
    <dbReference type="NCBI Taxonomy" id="101924"/>
    <lineage>
        <taxon>Eukaryota</taxon>
        <taxon>Rhodophyta</taxon>
        <taxon>Stylonematophyceae</taxon>
        <taxon>Stylonematales</taxon>
        <taxon>Stylonemataceae</taxon>
        <taxon>Rhodosorus</taxon>
    </lineage>
</organism>
<evidence type="ECO:0000313" key="4">
    <source>
        <dbReference type="EMBL" id="KAJ8906520.1"/>
    </source>
</evidence>